<feature type="domain" description="Methyltransferase" evidence="3">
    <location>
        <begin position="58"/>
        <end position="148"/>
    </location>
</feature>
<evidence type="ECO:0000256" key="1">
    <source>
        <dbReference type="ARBA" id="ARBA00022603"/>
    </source>
</evidence>
<sequence length="262" mass="28917">MCEEVTKGTDIAKHVAAGEYGKESALGYRNAKKVAFRDRVEMFTTLQLVGDLTGKRAVDVACGTGWLTKALKRKANASYVMGTDLSGEMIALAKTDDPTIDYIIEDSRSASPGDFDLVVSNWLLVNARNRAELQSMCKGLAVKAKSGGKLVTLVTNPDIYGYRGDPHFMKKYGFEFVFPESVAEGNSILIRAFTPEGKFALEVENYYFSKETYVKELEAAGFYDVTLHNAQLSPLPSGEDDSEFWNDLFSCPAFIIFTATKE</sequence>
<evidence type="ECO:0000256" key="2">
    <source>
        <dbReference type="ARBA" id="ARBA00022679"/>
    </source>
</evidence>
<evidence type="ECO:0000259" key="3">
    <source>
        <dbReference type="Pfam" id="PF13649"/>
    </source>
</evidence>
<dbReference type="EMBL" id="HBHQ01015951">
    <property type="protein sequence ID" value="CAD9818824.1"/>
    <property type="molecule type" value="Transcribed_RNA"/>
</dbReference>
<dbReference type="Gene3D" id="3.40.50.150">
    <property type="entry name" value="Vaccinia Virus protein VP39"/>
    <property type="match status" value="1"/>
</dbReference>
<dbReference type="InterPro" id="IPR029063">
    <property type="entry name" value="SAM-dependent_MTases_sf"/>
</dbReference>
<keyword evidence="1" id="KW-0489">Methyltransferase</keyword>
<reference evidence="4" key="1">
    <citation type="submission" date="2021-01" db="EMBL/GenBank/DDBJ databases">
        <authorList>
            <person name="Corre E."/>
            <person name="Pelletier E."/>
            <person name="Niang G."/>
            <person name="Scheremetjew M."/>
            <person name="Finn R."/>
            <person name="Kale V."/>
            <person name="Holt S."/>
            <person name="Cochrane G."/>
            <person name="Meng A."/>
            <person name="Brown T."/>
            <person name="Cohen L."/>
        </authorList>
    </citation>
    <scope>NUCLEOTIDE SEQUENCE</scope>
    <source>
        <strain evidence="4">CCMP2084</strain>
    </source>
</reference>
<keyword evidence="2" id="KW-0808">Transferase</keyword>
<dbReference type="GO" id="GO:0032259">
    <property type="term" value="P:methylation"/>
    <property type="evidence" value="ECO:0007669"/>
    <property type="project" value="UniProtKB-KW"/>
</dbReference>
<name>A0A7S2UGG5_9STRA</name>
<protein>
    <recommendedName>
        <fullName evidence="3">Methyltransferase domain-containing protein</fullName>
    </recommendedName>
</protein>
<dbReference type="PANTHER" id="PTHR43861:SF1">
    <property type="entry name" value="TRANS-ACONITATE 2-METHYLTRANSFERASE"/>
    <property type="match status" value="1"/>
</dbReference>
<dbReference type="InterPro" id="IPR041698">
    <property type="entry name" value="Methyltransf_25"/>
</dbReference>
<gene>
    <name evidence="4" type="ORF">ASEP1449_LOCUS10656</name>
</gene>
<dbReference type="GO" id="GO:0008168">
    <property type="term" value="F:methyltransferase activity"/>
    <property type="evidence" value="ECO:0007669"/>
    <property type="project" value="UniProtKB-KW"/>
</dbReference>
<dbReference type="AlphaFoldDB" id="A0A7S2UGG5"/>
<dbReference type="CDD" id="cd02440">
    <property type="entry name" value="AdoMet_MTases"/>
    <property type="match status" value="1"/>
</dbReference>
<dbReference type="SUPFAM" id="SSF53335">
    <property type="entry name" value="S-adenosyl-L-methionine-dependent methyltransferases"/>
    <property type="match status" value="1"/>
</dbReference>
<dbReference type="Pfam" id="PF13649">
    <property type="entry name" value="Methyltransf_25"/>
    <property type="match status" value="1"/>
</dbReference>
<evidence type="ECO:0000313" key="4">
    <source>
        <dbReference type="EMBL" id="CAD9818824.1"/>
    </source>
</evidence>
<accession>A0A7S2UGG5</accession>
<proteinExistence type="predicted"/>
<organism evidence="4">
    <name type="scientific">Attheya septentrionalis</name>
    <dbReference type="NCBI Taxonomy" id="420275"/>
    <lineage>
        <taxon>Eukaryota</taxon>
        <taxon>Sar</taxon>
        <taxon>Stramenopiles</taxon>
        <taxon>Ochrophyta</taxon>
        <taxon>Bacillariophyta</taxon>
        <taxon>Coscinodiscophyceae</taxon>
        <taxon>Chaetocerotophycidae</taxon>
        <taxon>Chaetocerotales</taxon>
        <taxon>Attheyaceae</taxon>
        <taxon>Attheya</taxon>
    </lineage>
</organism>
<dbReference type="PANTHER" id="PTHR43861">
    <property type="entry name" value="TRANS-ACONITATE 2-METHYLTRANSFERASE-RELATED"/>
    <property type="match status" value="1"/>
</dbReference>